<protein>
    <submittedName>
        <fullName evidence="3">SNARE, putative</fullName>
    </submittedName>
</protein>
<dbReference type="AlphaFoldDB" id="A0A146KE13"/>
<gene>
    <name evidence="3" type="ORF">TPC1_13609</name>
</gene>
<feature type="domain" description="T-SNARE coiled-coil homology" evidence="2">
    <location>
        <begin position="111"/>
        <end position="173"/>
    </location>
</feature>
<sequence>FMEQFEAFTKKLTQVKNKIDKFINGQIQDSASIVVEFKELESTWKTIQQKYNEVQKQFQDDEIEQIRSRFEHTKGQFQQVQTKYNQNVAKRGQTQVQAQITEQDMNLQGVQQLVQKKDDNISQIGNQVKELKKVNQEINHAVREGDEIMNTLQTDIQDTNKNVKHATKSVEGFRNYLKNNKLPFPMAILFLIISIFIWSTKGFCSIGWKSPSC</sequence>
<evidence type="ECO:0000256" key="1">
    <source>
        <dbReference type="SAM" id="Phobius"/>
    </source>
</evidence>
<keyword evidence="1" id="KW-1133">Transmembrane helix</keyword>
<organism evidence="3">
    <name type="scientific">Trepomonas sp. PC1</name>
    <dbReference type="NCBI Taxonomy" id="1076344"/>
    <lineage>
        <taxon>Eukaryota</taxon>
        <taxon>Metamonada</taxon>
        <taxon>Diplomonadida</taxon>
        <taxon>Hexamitidae</taxon>
        <taxon>Hexamitinae</taxon>
        <taxon>Trepomonas</taxon>
    </lineage>
</organism>
<feature type="non-terminal residue" evidence="3">
    <location>
        <position position="1"/>
    </location>
</feature>
<dbReference type="Gene3D" id="1.20.5.110">
    <property type="match status" value="1"/>
</dbReference>
<keyword evidence="1" id="KW-0812">Transmembrane</keyword>
<feature type="transmembrane region" description="Helical" evidence="1">
    <location>
        <begin position="182"/>
        <end position="200"/>
    </location>
</feature>
<dbReference type="SUPFAM" id="SSF58038">
    <property type="entry name" value="SNARE fusion complex"/>
    <property type="match status" value="1"/>
</dbReference>
<name>A0A146KE13_9EUKA</name>
<dbReference type="PROSITE" id="PS50192">
    <property type="entry name" value="T_SNARE"/>
    <property type="match status" value="1"/>
</dbReference>
<dbReference type="SMART" id="SM00397">
    <property type="entry name" value="t_SNARE"/>
    <property type="match status" value="1"/>
</dbReference>
<keyword evidence="1" id="KW-0472">Membrane</keyword>
<proteinExistence type="predicted"/>
<reference evidence="3" key="1">
    <citation type="submission" date="2015-07" db="EMBL/GenBank/DDBJ databases">
        <title>Adaptation to a free-living lifestyle via gene acquisitions in the diplomonad Trepomonas sp. PC1.</title>
        <authorList>
            <person name="Xu F."/>
            <person name="Jerlstrom-Hultqvist J."/>
            <person name="Kolisko M."/>
            <person name="Simpson A.G.B."/>
            <person name="Roger A.J."/>
            <person name="Svard S.G."/>
            <person name="Andersson J.O."/>
        </authorList>
    </citation>
    <scope>NUCLEOTIDE SEQUENCE</scope>
    <source>
        <strain evidence="3">PC1</strain>
    </source>
</reference>
<evidence type="ECO:0000259" key="2">
    <source>
        <dbReference type="PROSITE" id="PS50192"/>
    </source>
</evidence>
<accession>A0A146KE13</accession>
<dbReference type="EMBL" id="GDID01002691">
    <property type="protein sequence ID" value="JAP93915.1"/>
    <property type="molecule type" value="Transcribed_RNA"/>
</dbReference>
<dbReference type="InterPro" id="IPR000727">
    <property type="entry name" value="T_SNARE_dom"/>
</dbReference>
<evidence type="ECO:0000313" key="3">
    <source>
        <dbReference type="EMBL" id="JAP93915.1"/>
    </source>
</evidence>